<reference evidence="1 3" key="1">
    <citation type="submission" date="2018-06" db="EMBL/GenBank/DDBJ databases">
        <title>Comparative genomics of rhizobia nodulating Arachis hypogaea in China.</title>
        <authorList>
            <person name="Li Y."/>
        </authorList>
    </citation>
    <scope>NUCLEOTIDE SEQUENCE [LARGE SCALE GENOMIC DNA]</scope>
    <source>
        <strain evidence="1 3">CCBAU 51670</strain>
    </source>
</reference>
<dbReference type="SUPFAM" id="SSF50118">
    <property type="entry name" value="Cell growth inhibitor/plasmid maintenance toxic component"/>
    <property type="match status" value="1"/>
</dbReference>
<keyword evidence="4" id="KW-1185">Reference proteome</keyword>
<proteinExistence type="predicted"/>
<reference evidence="2 4" key="2">
    <citation type="submission" date="2018-10" db="EMBL/GenBank/DDBJ databases">
        <title>Bradyrhizobium sp. nov., effective nodules isolated from peanut in China.</title>
        <authorList>
            <person name="Li Y."/>
        </authorList>
    </citation>
    <scope>NUCLEOTIDE SEQUENCE [LARGE SCALE GENOMIC DNA]</scope>
    <source>
        <strain evidence="2 4">CCBAU 53426</strain>
    </source>
</reference>
<evidence type="ECO:0000313" key="4">
    <source>
        <dbReference type="Proteomes" id="UP000290401"/>
    </source>
</evidence>
<accession>A0AAE5X2B9</accession>
<organism evidence="1 3">
    <name type="scientific">Bradyrhizobium guangzhouense</name>
    <dbReference type="NCBI Taxonomy" id="1325095"/>
    <lineage>
        <taxon>Bacteria</taxon>
        <taxon>Pseudomonadati</taxon>
        <taxon>Pseudomonadota</taxon>
        <taxon>Alphaproteobacteria</taxon>
        <taxon>Hyphomicrobiales</taxon>
        <taxon>Nitrobacteraceae</taxon>
        <taxon>Bradyrhizobium</taxon>
    </lineage>
</organism>
<dbReference type="AlphaFoldDB" id="A0AAE5X2B9"/>
<dbReference type="EMBL" id="CP030053">
    <property type="protein sequence ID" value="QAU47339.1"/>
    <property type="molecule type" value="Genomic_DNA"/>
</dbReference>
<evidence type="ECO:0000313" key="1">
    <source>
        <dbReference type="EMBL" id="QAU47339.1"/>
    </source>
</evidence>
<dbReference type="Proteomes" id="UP000290401">
    <property type="component" value="Unassembled WGS sequence"/>
</dbReference>
<dbReference type="InterPro" id="IPR011067">
    <property type="entry name" value="Plasmid_toxin/cell-grow_inhib"/>
</dbReference>
<evidence type="ECO:0000313" key="2">
    <source>
        <dbReference type="EMBL" id="RXH08204.1"/>
    </source>
</evidence>
<dbReference type="Pfam" id="PF02452">
    <property type="entry name" value="PemK_toxin"/>
    <property type="match status" value="1"/>
</dbReference>
<dbReference type="KEGG" id="bgz:XH91_19590"/>
<name>A0AAE5X2B9_9BRAD</name>
<evidence type="ECO:0000313" key="3">
    <source>
        <dbReference type="Proteomes" id="UP000288972"/>
    </source>
</evidence>
<dbReference type="RefSeq" id="WP_128952080.1">
    <property type="nucleotide sequence ID" value="NZ_CP030053.1"/>
</dbReference>
<dbReference type="GO" id="GO:0003677">
    <property type="term" value="F:DNA binding"/>
    <property type="evidence" value="ECO:0007669"/>
    <property type="project" value="InterPro"/>
</dbReference>
<dbReference type="InterPro" id="IPR003477">
    <property type="entry name" value="PemK-like"/>
</dbReference>
<gene>
    <name evidence="2" type="ORF">EAS56_29780</name>
    <name evidence="1" type="ORF">XH91_19590</name>
</gene>
<dbReference type="Proteomes" id="UP000288972">
    <property type="component" value="Chromosome"/>
</dbReference>
<dbReference type="Gene3D" id="2.30.30.110">
    <property type="match status" value="1"/>
</dbReference>
<evidence type="ECO:0008006" key="5">
    <source>
        <dbReference type="Google" id="ProtNLM"/>
    </source>
</evidence>
<protein>
    <recommendedName>
        <fullName evidence="5">Type II toxin-antitoxin system PemK/MazF family toxin</fullName>
    </recommendedName>
</protein>
<dbReference type="EMBL" id="RDQZ01000033">
    <property type="protein sequence ID" value="RXH08204.1"/>
    <property type="molecule type" value="Genomic_DNA"/>
</dbReference>
<sequence length="96" mass="10631">MRSTIWLRGSRRPTVTTRLIGGLPLAPKPGDYRPEAGDLIWFDLDPTVGHGQSGRRPAIVVSPRHYNTSLRGASINSRRQMMGFARAQPVPRAGRL</sequence>